<dbReference type="Proteomes" id="UP001196565">
    <property type="component" value="Unassembled WGS sequence"/>
</dbReference>
<comment type="caution">
    <text evidence="2">The sequence shown here is derived from an EMBL/GenBank/DDBJ whole genome shotgun (WGS) entry which is preliminary data.</text>
</comment>
<protein>
    <recommendedName>
        <fullName evidence="1">HTH luxR-type domain-containing protein</fullName>
    </recommendedName>
</protein>
<dbReference type="SMART" id="SM00421">
    <property type="entry name" value="HTH_LUXR"/>
    <property type="match status" value="1"/>
</dbReference>
<evidence type="ECO:0000259" key="1">
    <source>
        <dbReference type="SMART" id="SM00421"/>
    </source>
</evidence>
<evidence type="ECO:0000313" key="2">
    <source>
        <dbReference type="EMBL" id="MBW6397406.1"/>
    </source>
</evidence>
<keyword evidence="3" id="KW-1185">Reference proteome</keyword>
<dbReference type="EMBL" id="JAHYBZ010000002">
    <property type="protein sequence ID" value="MBW6397406.1"/>
    <property type="molecule type" value="Genomic_DNA"/>
</dbReference>
<reference evidence="2 3" key="1">
    <citation type="submission" date="2021-07" db="EMBL/GenBank/DDBJ databases">
        <authorList>
            <person name="So Y."/>
        </authorList>
    </citation>
    <scope>NUCLEOTIDE SEQUENCE [LARGE SCALE GENOMIC DNA]</scope>
    <source>
        <strain evidence="2 3">HJA6</strain>
    </source>
</reference>
<proteinExistence type="predicted"/>
<dbReference type="InterPro" id="IPR016032">
    <property type="entry name" value="Sig_transdc_resp-reg_C-effctor"/>
</dbReference>
<feature type="domain" description="HTH luxR-type" evidence="1">
    <location>
        <begin position="331"/>
        <end position="388"/>
    </location>
</feature>
<organism evidence="2 3">
    <name type="scientific">Roseomonas alba</name>
    <dbReference type="NCBI Taxonomy" id="2846776"/>
    <lineage>
        <taxon>Bacteria</taxon>
        <taxon>Pseudomonadati</taxon>
        <taxon>Pseudomonadota</taxon>
        <taxon>Alphaproteobacteria</taxon>
        <taxon>Acetobacterales</taxon>
        <taxon>Roseomonadaceae</taxon>
        <taxon>Roseomonas</taxon>
    </lineage>
</organism>
<dbReference type="InterPro" id="IPR036388">
    <property type="entry name" value="WH-like_DNA-bd_sf"/>
</dbReference>
<evidence type="ECO:0000313" key="3">
    <source>
        <dbReference type="Proteomes" id="UP001196565"/>
    </source>
</evidence>
<dbReference type="SUPFAM" id="SSF46894">
    <property type="entry name" value="C-terminal effector domain of the bipartite response regulators"/>
    <property type="match status" value="1"/>
</dbReference>
<accession>A0ABS7A517</accession>
<dbReference type="RefSeq" id="WP_219762023.1">
    <property type="nucleotide sequence ID" value="NZ_JAHYBZ010000002.1"/>
</dbReference>
<sequence>MEIGSWSERTERDRAALGILEGLYDAVTTPAGWYESCRALAGHVGAETALLCLDRGNAVIPVALPGFSATAQRGYAEHYHRVDPWTLAARRLQQSEGRLYSFLGQDHVPASVFEESEVWQDFSRHHLGAFHLLGSGFRMDDGSQAILGLHRPRDARAFDHAERRQLHRLLPHLRNALFLAHRLDAAEGLAASGFAVLEQIASGIAIIDRQRNVVFANAAMERHASAAEILLRTEAGNAPPGRGALLSLARPADQTRFVELVECASRLGAGGALRLHSADSGRHLLLLVMPLPQRLSPWRDSGRILAPGRVLVILRDQAHPAALDGEMLKSLYGFTDAEEAVARALLGGRSPEAVAKDRGVSVPTIRTQIRHILEKAGARSLRELEGLLVAP</sequence>
<name>A0ABS7A517_9PROT</name>
<dbReference type="InterPro" id="IPR000792">
    <property type="entry name" value="Tscrpt_reg_LuxR_C"/>
</dbReference>
<gene>
    <name evidence="2" type="ORF">KPL78_06060</name>
</gene>
<dbReference type="Gene3D" id="1.10.10.10">
    <property type="entry name" value="Winged helix-like DNA-binding domain superfamily/Winged helix DNA-binding domain"/>
    <property type="match status" value="1"/>
</dbReference>